<evidence type="ECO:0000256" key="1">
    <source>
        <dbReference type="SAM" id="MobiDB-lite"/>
    </source>
</evidence>
<organism evidence="2 3">
    <name type="scientific">Citricoccus muralis</name>
    <dbReference type="NCBI Taxonomy" id="169134"/>
    <lineage>
        <taxon>Bacteria</taxon>
        <taxon>Bacillati</taxon>
        <taxon>Actinomycetota</taxon>
        <taxon>Actinomycetes</taxon>
        <taxon>Micrococcales</taxon>
        <taxon>Micrococcaceae</taxon>
        <taxon>Citricoccus</taxon>
    </lineage>
</organism>
<dbReference type="Proteomes" id="UP000256727">
    <property type="component" value="Unassembled WGS sequence"/>
</dbReference>
<reference evidence="2 3" key="1">
    <citation type="submission" date="2018-07" db="EMBL/GenBank/DDBJ databases">
        <title>Sequencing the genomes of 1000 actinobacteria strains.</title>
        <authorList>
            <person name="Klenk H.-P."/>
        </authorList>
    </citation>
    <scope>NUCLEOTIDE SEQUENCE [LARGE SCALE GENOMIC DNA]</scope>
    <source>
        <strain evidence="2 3">DSM 14442</strain>
    </source>
</reference>
<sequence length="391" mass="41493">MARFPQLDKLDDWPDPQTIRDAATDLNTAGEKYKTEVDGARTEWSSVTDYYQTDTGLQIQLAGAFNLPSDRAENLATALGEAKSALNTWAGAVEALETRNTDAQAAASAFPGGLTSDEPAYQEEIDRINGLINGVVTDYETANDACAQTLTGITVPIANEHGQALGWGGITTGYFETILGQVHYEYQPPTTPTFSRREFLRGLPNLAQGLDPDGRPVKLDVPEPDFNRDIQMTHTGTDADGNRLRQPNGIRIGGGALSVLAAGFTFASERQKAEERLLQENPNLSEEELENEVGQETLVRGGTAIATGVATGAIIGSVVPGAGTLVGAGVGLVIGTGVAVALELSGWQDDINDFVMDGFNKYVPEGIQEGVGEAGDFVGDLVTGNWGELFD</sequence>
<evidence type="ECO:0000313" key="3">
    <source>
        <dbReference type="Proteomes" id="UP000256727"/>
    </source>
</evidence>
<comment type="caution">
    <text evidence="2">The sequence shown here is derived from an EMBL/GenBank/DDBJ whole genome shotgun (WGS) entry which is preliminary data.</text>
</comment>
<feature type="region of interest" description="Disordered" evidence="1">
    <location>
        <begin position="222"/>
        <end position="244"/>
    </location>
</feature>
<keyword evidence="3" id="KW-1185">Reference proteome</keyword>
<dbReference type="EMBL" id="QREH01000001">
    <property type="protein sequence ID" value="REE04530.1"/>
    <property type="molecule type" value="Genomic_DNA"/>
</dbReference>
<accession>A0A3D9LFB2</accession>
<gene>
    <name evidence="2" type="ORF">C8E99_2366</name>
</gene>
<dbReference type="AlphaFoldDB" id="A0A3D9LFB2"/>
<proteinExistence type="predicted"/>
<name>A0A3D9LFB2_9MICC</name>
<evidence type="ECO:0000313" key="2">
    <source>
        <dbReference type="EMBL" id="REE04530.1"/>
    </source>
</evidence>
<protein>
    <submittedName>
        <fullName evidence="2">Uncharacterized protein</fullName>
    </submittedName>
</protein>
<dbReference type="RefSeq" id="WP_115932446.1">
    <property type="nucleotide sequence ID" value="NZ_QREH01000001.1"/>
</dbReference>